<name>A0A127P6R8_9BURK</name>
<proteinExistence type="predicted"/>
<gene>
    <name evidence="1" type="ORF">CFter6_0781</name>
</gene>
<evidence type="ECO:0000313" key="2">
    <source>
        <dbReference type="Proteomes" id="UP000072421"/>
    </source>
</evidence>
<organism evidence="1">
    <name type="scientific">Collimonas fungivorans</name>
    <dbReference type="NCBI Taxonomy" id="158899"/>
    <lineage>
        <taxon>Bacteria</taxon>
        <taxon>Pseudomonadati</taxon>
        <taxon>Pseudomonadota</taxon>
        <taxon>Betaproteobacteria</taxon>
        <taxon>Burkholderiales</taxon>
        <taxon>Oxalobacteraceae</taxon>
        <taxon>Collimonas</taxon>
    </lineage>
</organism>
<protein>
    <submittedName>
        <fullName evidence="1">Uncharacterized protein</fullName>
    </submittedName>
</protein>
<accession>A0A127P6R8</accession>
<dbReference type="Proteomes" id="UP000072421">
    <property type="component" value="Chromosome"/>
</dbReference>
<dbReference type="AlphaFoldDB" id="A0A127P6R8"/>
<sequence length="46" mass="5009">MFCPVEDVMSAAAILQRTKLLYVRSNILSHAVLASLAEQDDASAMK</sequence>
<dbReference type="EMBL" id="CP013232">
    <property type="protein sequence ID" value="AMO93506.1"/>
    <property type="molecule type" value="Genomic_DNA"/>
</dbReference>
<reference evidence="1 2" key="1">
    <citation type="submission" date="2015-11" db="EMBL/GenBank/DDBJ databases">
        <title>Exploring the genomic traits of fungus-feeding bacterial genus Collimonas.</title>
        <authorList>
            <person name="Song C."/>
            <person name="Schmidt R."/>
            <person name="de Jager V."/>
            <person name="Krzyzanowska D."/>
            <person name="Jongedijk E."/>
            <person name="Cankar K."/>
            <person name="Beekwilder J."/>
            <person name="van Veen A."/>
            <person name="de Boer W."/>
            <person name="van Veen J.A."/>
            <person name="Garbeva P."/>
        </authorList>
    </citation>
    <scope>NUCLEOTIDE SEQUENCE [LARGE SCALE GENOMIC DNA]</scope>
    <source>
        <strain evidence="1 2">Ter6</strain>
    </source>
</reference>
<dbReference type="PATRIC" id="fig|158899.10.peg.799"/>
<evidence type="ECO:0000313" key="1">
    <source>
        <dbReference type="EMBL" id="AMO93506.1"/>
    </source>
</evidence>